<comment type="caution">
    <text evidence="2">The sequence shown here is derived from an EMBL/GenBank/DDBJ whole genome shotgun (WGS) entry which is preliminary data.</text>
</comment>
<dbReference type="EMBL" id="JAHLFV010000025">
    <property type="protein sequence ID" value="MBU3849138.1"/>
    <property type="molecule type" value="Genomic_DNA"/>
</dbReference>
<sequence length="140" mass="14757">MSSAQKNFGVILLQIALALFLVVSGIAVLQGGNGGDVGVAVNSIIKGDIARIVVYAIGVCELLAGVFLIIRFFMPTGNLADILLLIIIIAWIVIVVLLDILGRGGLLDGAFRSFNSIIAFFRNLSSHLLVLGALLIVKRG</sequence>
<feature type="transmembrane region" description="Helical" evidence="1">
    <location>
        <begin position="82"/>
        <end position="102"/>
    </location>
</feature>
<protein>
    <submittedName>
        <fullName evidence="2">Uncharacterized protein</fullName>
    </submittedName>
</protein>
<dbReference type="Proteomes" id="UP000823914">
    <property type="component" value="Unassembled WGS sequence"/>
</dbReference>
<reference evidence="2" key="1">
    <citation type="journal article" date="2021" name="PeerJ">
        <title>Extensive microbial diversity within the chicken gut microbiome revealed by metagenomics and culture.</title>
        <authorList>
            <person name="Gilroy R."/>
            <person name="Ravi A."/>
            <person name="Getino M."/>
            <person name="Pursley I."/>
            <person name="Horton D.L."/>
            <person name="Alikhan N.F."/>
            <person name="Baker D."/>
            <person name="Gharbi K."/>
            <person name="Hall N."/>
            <person name="Watson M."/>
            <person name="Adriaenssens E.M."/>
            <person name="Foster-Nyarko E."/>
            <person name="Jarju S."/>
            <person name="Secka A."/>
            <person name="Antonio M."/>
            <person name="Oren A."/>
            <person name="Chaudhuri R.R."/>
            <person name="La Ragione R."/>
            <person name="Hildebrand F."/>
            <person name="Pallen M.J."/>
        </authorList>
    </citation>
    <scope>NUCLEOTIDE SEQUENCE</scope>
    <source>
        <strain evidence="2">Gambia15-2214</strain>
    </source>
</reference>
<organism evidence="2 3">
    <name type="scientific">Candidatus Treponema excrementipullorum</name>
    <dbReference type="NCBI Taxonomy" id="2838768"/>
    <lineage>
        <taxon>Bacteria</taxon>
        <taxon>Pseudomonadati</taxon>
        <taxon>Spirochaetota</taxon>
        <taxon>Spirochaetia</taxon>
        <taxon>Spirochaetales</taxon>
        <taxon>Treponemataceae</taxon>
        <taxon>Treponema</taxon>
    </lineage>
</organism>
<feature type="transmembrane region" description="Helical" evidence="1">
    <location>
        <begin position="49"/>
        <end position="70"/>
    </location>
</feature>
<reference evidence="2" key="2">
    <citation type="submission" date="2021-04" db="EMBL/GenBank/DDBJ databases">
        <authorList>
            <person name="Gilroy R."/>
        </authorList>
    </citation>
    <scope>NUCLEOTIDE SEQUENCE</scope>
    <source>
        <strain evidence="2">Gambia15-2214</strain>
    </source>
</reference>
<accession>A0A9E2NZU5</accession>
<keyword evidence="1" id="KW-0472">Membrane</keyword>
<evidence type="ECO:0000313" key="2">
    <source>
        <dbReference type="EMBL" id="MBU3849138.1"/>
    </source>
</evidence>
<keyword evidence="1" id="KW-0812">Transmembrane</keyword>
<evidence type="ECO:0000313" key="3">
    <source>
        <dbReference type="Proteomes" id="UP000823914"/>
    </source>
</evidence>
<keyword evidence="1" id="KW-1133">Transmembrane helix</keyword>
<proteinExistence type="predicted"/>
<gene>
    <name evidence="2" type="ORF">IAA16_01070</name>
</gene>
<feature type="transmembrane region" description="Helical" evidence="1">
    <location>
        <begin position="114"/>
        <end position="137"/>
    </location>
</feature>
<name>A0A9E2NZU5_9SPIR</name>
<dbReference type="AlphaFoldDB" id="A0A9E2NZU5"/>
<evidence type="ECO:0000256" key="1">
    <source>
        <dbReference type="SAM" id="Phobius"/>
    </source>
</evidence>